<dbReference type="RefSeq" id="WP_052430256.1">
    <property type="nucleotide sequence ID" value="NZ_BBLT01000006.1"/>
</dbReference>
<dbReference type="PANTHER" id="PTHR42754:SF1">
    <property type="entry name" value="LIPOPROTEIN"/>
    <property type="match status" value="1"/>
</dbReference>
<feature type="chain" id="PRO_5001937310" description="Secretion system C-terminal sorting domain-containing protein" evidence="1">
    <location>
        <begin position="21"/>
        <end position="495"/>
    </location>
</feature>
<dbReference type="Pfam" id="PF18962">
    <property type="entry name" value="Por_Secre_tail"/>
    <property type="match status" value="1"/>
</dbReference>
<gene>
    <name evidence="3" type="ORF">MYP_3219</name>
</gene>
<dbReference type="STRING" id="153721.MYP_3219"/>
<keyword evidence="4" id="KW-1185">Reference proteome</keyword>
<sequence length="495" mass="53712">MRKSLLSTALLGAAFNLGFAQSPDLRWTKHFNSPHLGMIESIAPLPTGGYAIAGNKFVGEVSDNNRDYMVAVIDNYGNTKWSKIFGGPNHDYGTEVKIDADGNMVVVGSIQSSTIDYFTASKGYYDVGVMKLDTSNGDVIWAKRYGGNVSDYGHAIWPTTDGGYLVGGSSGSKTDDVSANNGVQDAWIFKIDADGVLLWEKNHGTTANDYAYSVQETTDGGYVFFGTSMNDMWVVKVDSSGTEDWNKRFGGSIEDHCYVGQQTSDGGYILSGFAKSSNGEFTTNAGEEDGWIIKLSSSGTVEWKHALATNRIDRIFSVKETEDGDFIYIGTSQNKVYLMSSLTLAKVSNSGTEVWNKTLQNSSEFYGYQMLDVVETHDDGYMLVGGIGAVQTEVFYNSLRSYLMKFGGTGNEGVTNIFSLKRSNALTLYPNPAATEFKVTIAQPMEIRIVNVLGETVLMEQAAPDESTIDVSSLAPGTYYVLAGNNTSGQLVVVK</sequence>
<keyword evidence="1" id="KW-0732">Signal</keyword>
<evidence type="ECO:0000313" key="3">
    <source>
        <dbReference type="EMBL" id="GAL85990.1"/>
    </source>
</evidence>
<dbReference type="InterPro" id="IPR011047">
    <property type="entry name" value="Quinoprotein_ADH-like_sf"/>
</dbReference>
<dbReference type="NCBIfam" id="TIGR04183">
    <property type="entry name" value="Por_Secre_tail"/>
    <property type="match status" value="1"/>
</dbReference>
<dbReference type="PANTHER" id="PTHR42754">
    <property type="entry name" value="ENDOGLUCANASE"/>
    <property type="match status" value="1"/>
</dbReference>
<dbReference type="Gene3D" id="2.130.10.10">
    <property type="entry name" value="YVTN repeat-like/Quinoprotein amine dehydrogenase"/>
    <property type="match status" value="1"/>
</dbReference>
<reference evidence="3 4" key="1">
    <citation type="submission" date="2014-09" db="EMBL/GenBank/DDBJ databases">
        <title>Sporocytophaga myxococcoides PG-01 genome sequencing.</title>
        <authorList>
            <person name="Liu L."/>
            <person name="Gao P.J."/>
            <person name="Chen G.J."/>
            <person name="Wang L.S."/>
        </authorList>
    </citation>
    <scope>NUCLEOTIDE SEQUENCE [LARGE SCALE GENOMIC DNA]</scope>
    <source>
        <strain evidence="3 4">PG-01</strain>
    </source>
</reference>
<protein>
    <recommendedName>
        <fullName evidence="2">Secretion system C-terminal sorting domain-containing protein</fullName>
    </recommendedName>
</protein>
<organism evidence="3 4">
    <name type="scientific">Sporocytophaga myxococcoides</name>
    <dbReference type="NCBI Taxonomy" id="153721"/>
    <lineage>
        <taxon>Bacteria</taxon>
        <taxon>Pseudomonadati</taxon>
        <taxon>Bacteroidota</taxon>
        <taxon>Cytophagia</taxon>
        <taxon>Cytophagales</taxon>
        <taxon>Cytophagaceae</taxon>
        <taxon>Sporocytophaga</taxon>
    </lineage>
</organism>
<comment type="caution">
    <text evidence="3">The sequence shown here is derived from an EMBL/GenBank/DDBJ whole genome shotgun (WGS) entry which is preliminary data.</text>
</comment>
<feature type="domain" description="Secretion system C-terminal sorting" evidence="2">
    <location>
        <begin position="428"/>
        <end position="487"/>
    </location>
</feature>
<accession>A0A098LG99</accession>
<name>A0A098LG99_9BACT</name>
<dbReference type="OrthoDB" id="920124at2"/>
<dbReference type="Proteomes" id="UP000030185">
    <property type="component" value="Unassembled WGS sequence"/>
</dbReference>
<dbReference type="SUPFAM" id="SSF50998">
    <property type="entry name" value="Quinoprotein alcohol dehydrogenase-like"/>
    <property type="match status" value="1"/>
</dbReference>
<evidence type="ECO:0000313" key="4">
    <source>
        <dbReference type="Proteomes" id="UP000030185"/>
    </source>
</evidence>
<dbReference type="InterPro" id="IPR026444">
    <property type="entry name" value="Secre_tail"/>
</dbReference>
<proteinExistence type="predicted"/>
<dbReference type="InterPro" id="IPR015943">
    <property type="entry name" value="WD40/YVTN_repeat-like_dom_sf"/>
</dbReference>
<dbReference type="eggNOG" id="COG1520">
    <property type="taxonomic scope" value="Bacteria"/>
</dbReference>
<evidence type="ECO:0000259" key="2">
    <source>
        <dbReference type="Pfam" id="PF18962"/>
    </source>
</evidence>
<evidence type="ECO:0000256" key="1">
    <source>
        <dbReference type="SAM" id="SignalP"/>
    </source>
</evidence>
<dbReference type="EMBL" id="BBLT01000006">
    <property type="protein sequence ID" value="GAL85990.1"/>
    <property type="molecule type" value="Genomic_DNA"/>
</dbReference>
<dbReference type="AlphaFoldDB" id="A0A098LG99"/>
<feature type="signal peptide" evidence="1">
    <location>
        <begin position="1"/>
        <end position="20"/>
    </location>
</feature>